<dbReference type="GO" id="GO:0004497">
    <property type="term" value="F:monooxygenase activity"/>
    <property type="evidence" value="ECO:0007669"/>
    <property type="project" value="InterPro"/>
</dbReference>
<dbReference type="GO" id="GO:0020037">
    <property type="term" value="F:heme binding"/>
    <property type="evidence" value="ECO:0007669"/>
    <property type="project" value="InterPro"/>
</dbReference>
<dbReference type="OMA" id="EIDNMHR"/>
<evidence type="ECO:0000313" key="4">
    <source>
        <dbReference type="Proteomes" id="UP000000724"/>
    </source>
</evidence>
<dbReference type="EMBL" id="AM920435">
    <property type="protein sequence ID" value="CAP85905.1"/>
    <property type="molecule type" value="Genomic_DNA"/>
</dbReference>
<keyword evidence="2" id="KW-1133">Transmembrane helix</keyword>
<evidence type="ECO:0000256" key="1">
    <source>
        <dbReference type="ARBA" id="ARBA00010617"/>
    </source>
</evidence>
<dbReference type="GO" id="GO:0005506">
    <property type="term" value="F:iron ion binding"/>
    <property type="evidence" value="ECO:0007669"/>
    <property type="project" value="InterPro"/>
</dbReference>
<keyword evidence="4" id="KW-1185">Reference proteome</keyword>
<dbReference type="OrthoDB" id="3945418at2759"/>
<evidence type="ECO:0000313" key="3">
    <source>
        <dbReference type="EMBL" id="CAP85905.1"/>
    </source>
</evidence>
<dbReference type="Proteomes" id="UP000000724">
    <property type="component" value="Contig Pc00c20"/>
</dbReference>
<sequence length="162" mass="18561">MLACFLLGSAVAYNLVMVIYRLYFHKLSRFPGPRLAAATGLYEIYFSTWGPGIFENEIDNMHRKFGPVVRITPDEVHIQDPFGVSFDWIKGTRERESGDYQPLEGWAHTSQRMSRVSLLRGVNHILNLIEKHQVYRVFSSRLRLSLSPPSNPGENEGDSKFT</sequence>
<keyword evidence="2" id="KW-0812">Transmembrane</keyword>
<dbReference type="PANTHER" id="PTHR24305:SF166">
    <property type="entry name" value="CYTOCHROME P450 12A4, MITOCHONDRIAL-RELATED"/>
    <property type="match status" value="1"/>
</dbReference>
<protein>
    <submittedName>
        <fullName evidence="3">Pc20g05760 protein</fullName>
    </submittedName>
</protein>
<organism evidence="3 4">
    <name type="scientific">Penicillium rubens (strain ATCC 28089 / DSM 1075 / NRRL 1951 / Wisconsin 54-1255)</name>
    <name type="common">Penicillium chrysogenum</name>
    <dbReference type="NCBI Taxonomy" id="500485"/>
    <lineage>
        <taxon>Eukaryota</taxon>
        <taxon>Fungi</taxon>
        <taxon>Dikarya</taxon>
        <taxon>Ascomycota</taxon>
        <taxon>Pezizomycotina</taxon>
        <taxon>Eurotiomycetes</taxon>
        <taxon>Eurotiomycetidae</taxon>
        <taxon>Eurotiales</taxon>
        <taxon>Aspergillaceae</taxon>
        <taxon>Penicillium</taxon>
        <taxon>Penicillium chrysogenum species complex</taxon>
    </lineage>
</organism>
<dbReference type="InterPro" id="IPR050121">
    <property type="entry name" value="Cytochrome_P450_monoxygenase"/>
</dbReference>
<dbReference type="GO" id="GO:0016705">
    <property type="term" value="F:oxidoreductase activity, acting on paired donors, with incorporation or reduction of molecular oxygen"/>
    <property type="evidence" value="ECO:0007669"/>
    <property type="project" value="InterPro"/>
</dbReference>
<accession>B6HFF8</accession>
<feature type="transmembrane region" description="Helical" evidence="2">
    <location>
        <begin position="6"/>
        <end position="24"/>
    </location>
</feature>
<gene>
    <name evidence="3" type="ORF">Pc20g05760</name>
    <name evidence="3" type="ORF">PCH_Pc20g05760</name>
</gene>
<dbReference type="HOGENOM" id="CLU_1635954_0_0_1"/>
<name>B6HFF8_PENRW</name>
<dbReference type="InterPro" id="IPR036396">
    <property type="entry name" value="Cyt_P450_sf"/>
</dbReference>
<reference evidence="3 4" key="1">
    <citation type="journal article" date="2008" name="Nat. Biotechnol.">
        <title>Genome sequencing and analysis of the filamentous fungus Penicillium chrysogenum.</title>
        <authorList>
            <person name="van den Berg M.A."/>
            <person name="Albang R."/>
            <person name="Albermann K."/>
            <person name="Badger J.H."/>
            <person name="Daran J.-M."/>
            <person name="Driessen A.J.M."/>
            <person name="Garcia-Estrada C."/>
            <person name="Fedorova N.D."/>
            <person name="Harris D.M."/>
            <person name="Heijne W.H.M."/>
            <person name="Joardar V.S."/>
            <person name="Kiel J.A.K.W."/>
            <person name="Kovalchuk A."/>
            <person name="Martin J.F."/>
            <person name="Nierman W.C."/>
            <person name="Nijland J.G."/>
            <person name="Pronk J.T."/>
            <person name="Roubos J.A."/>
            <person name="van der Klei I.J."/>
            <person name="van Peij N.N.M.E."/>
            <person name="Veenhuis M."/>
            <person name="von Doehren H."/>
            <person name="Wagner C."/>
            <person name="Wortman J.R."/>
            <person name="Bovenberg R.A.L."/>
        </authorList>
    </citation>
    <scope>NUCLEOTIDE SEQUENCE [LARGE SCALE GENOMIC DNA]</scope>
    <source>
        <strain evidence="4">ATCC 28089 / DSM 1075 / NRRL 1951 / Wisconsin 54-1255</strain>
    </source>
</reference>
<dbReference type="SUPFAM" id="SSF48264">
    <property type="entry name" value="Cytochrome P450"/>
    <property type="match status" value="1"/>
</dbReference>
<comment type="similarity">
    <text evidence="1">Belongs to the cytochrome P450 family.</text>
</comment>
<proteinExistence type="inferred from homology"/>
<dbReference type="BioCyc" id="PCHR:PC20G05760-MONOMER"/>
<evidence type="ECO:0000256" key="2">
    <source>
        <dbReference type="SAM" id="Phobius"/>
    </source>
</evidence>
<dbReference type="Gene3D" id="1.10.630.10">
    <property type="entry name" value="Cytochrome P450"/>
    <property type="match status" value="1"/>
</dbReference>
<keyword evidence="2" id="KW-0472">Membrane</keyword>
<dbReference type="PANTHER" id="PTHR24305">
    <property type="entry name" value="CYTOCHROME P450"/>
    <property type="match status" value="1"/>
</dbReference>
<dbReference type="AlphaFoldDB" id="B6HFF8"/>
<dbReference type="VEuPathDB" id="FungiDB:PCH_Pc20g05760"/>